<evidence type="ECO:0000313" key="3">
    <source>
        <dbReference type="Proteomes" id="UP000029995"/>
    </source>
</evidence>
<dbReference type="InterPro" id="IPR006045">
    <property type="entry name" value="Cupin_1"/>
</dbReference>
<name>A0A0A0CYD5_9PROT</name>
<dbReference type="PANTHER" id="PTHR36448">
    <property type="entry name" value="BLR7373 PROTEIN"/>
    <property type="match status" value="1"/>
</dbReference>
<dbReference type="Proteomes" id="UP000029995">
    <property type="component" value="Unassembled WGS sequence"/>
</dbReference>
<comment type="caution">
    <text evidence="2">The sequence shown here is derived from an EMBL/GenBank/DDBJ whole genome shotgun (WGS) entry which is preliminary data.</text>
</comment>
<dbReference type="InterPro" id="IPR011051">
    <property type="entry name" value="RmlC_Cupin_sf"/>
</dbReference>
<dbReference type="RefSeq" id="WP_034848139.1">
    <property type="nucleotide sequence ID" value="NZ_JANX01000762.1"/>
</dbReference>
<dbReference type="InterPro" id="IPR014500">
    <property type="entry name" value="UCP019307_cupin"/>
</dbReference>
<dbReference type="InterPro" id="IPR047121">
    <property type="entry name" value="YjiB-like"/>
</dbReference>
<evidence type="ECO:0000313" key="2">
    <source>
        <dbReference type="EMBL" id="KGM30608.1"/>
    </source>
</evidence>
<dbReference type="Pfam" id="PF00190">
    <property type="entry name" value="Cupin_1"/>
    <property type="match status" value="1"/>
</dbReference>
<reference evidence="2 3" key="1">
    <citation type="submission" date="2014-01" db="EMBL/GenBank/DDBJ databases">
        <title>Genome sequence determination for a cystic fibrosis isolate, Inquilinus limosus.</title>
        <authorList>
            <person name="Pino M."/>
            <person name="Di Conza J."/>
            <person name="Gutkind G."/>
        </authorList>
    </citation>
    <scope>NUCLEOTIDE SEQUENCE [LARGE SCALE GENOMIC DNA]</scope>
    <source>
        <strain evidence="2 3">MP06</strain>
    </source>
</reference>
<dbReference type="EMBL" id="JANX01000762">
    <property type="protein sequence ID" value="KGM30608.1"/>
    <property type="molecule type" value="Genomic_DNA"/>
</dbReference>
<feature type="domain" description="Cupin type-1" evidence="1">
    <location>
        <begin position="60"/>
        <end position="111"/>
    </location>
</feature>
<dbReference type="InterPro" id="IPR014710">
    <property type="entry name" value="RmlC-like_jellyroll"/>
</dbReference>
<evidence type="ECO:0000259" key="1">
    <source>
        <dbReference type="Pfam" id="PF00190"/>
    </source>
</evidence>
<dbReference type="PIRSF" id="PIRSF019307">
    <property type="entry name" value="UCP019307"/>
    <property type="match status" value="1"/>
</dbReference>
<dbReference type="Gene3D" id="2.60.120.10">
    <property type="entry name" value="Jelly Rolls"/>
    <property type="match status" value="1"/>
</dbReference>
<gene>
    <name evidence="2" type="ORF">P409_32015</name>
</gene>
<organism evidence="2 3">
    <name type="scientific">Inquilinus limosus MP06</name>
    <dbReference type="NCBI Taxonomy" id="1398085"/>
    <lineage>
        <taxon>Bacteria</taxon>
        <taxon>Pseudomonadati</taxon>
        <taxon>Pseudomonadota</taxon>
        <taxon>Alphaproteobacteria</taxon>
        <taxon>Rhodospirillales</taxon>
        <taxon>Rhodospirillaceae</taxon>
        <taxon>Inquilinus</taxon>
    </lineage>
</organism>
<dbReference type="CDD" id="cd02219">
    <property type="entry name" value="cupin_YjlB-like"/>
    <property type="match status" value="1"/>
</dbReference>
<dbReference type="SUPFAM" id="SSF51182">
    <property type="entry name" value="RmlC-like cupins"/>
    <property type="match status" value="1"/>
</dbReference>
<sequence>MTEADPGVEAHYFEDGGAVPNNPALPLLVYRQVSGLGFGDVATAIEARFGQNGWGNGWRNGIYPFHHFHSNAHEVLGLASGRAKVRFGGAGGVSLELLAGDVVVIPAGVGHKREEASGDLVVIGAYPPGADPDLVEEGDGDGRALRDSIGAVPVPATDPVLGAQGPLVRIWREAKGR</sequence>
<accession>A0A0A0CYD5</accession>
<dbReference type="OrthoDB" id="9791759at2"/>
<proteinExistence type="predicted"/>
<dbReference type="AlphaFoldDB" id="A0A0A0CYD5"/>
<protein>
    <recommendedName>
        <fullName evidence="1">Cupin type-1 domain-containing protein</fullName>
    </recommendedName>
</protein>
<dbReference type="PANTHER" id="PTHR36448:SF2">
    <property type="entry name" value="CUPIN TYPE-1 DOMAIN-CONTAINING PROTEIN"/>
    <property type="match status" value="1"/>
</dbReference>